<feature type="transmembrane region" description="Helical" evidence="11">
    <location>
        <begin position="46"/>
        <end position="71"/>
    </location>
</feature>
<dbReference type="InterPro" id="IPR000568">
    <property type="entry name" value="ATP_synth_F0_asu"/>
</dbReference>
<protein>
    <submittedName>
        <fullName evidence="12">F0F1 ATP synthase subunit A</fullName>
    </submittedName>
</protein>
<sequence length="178" mass="18937">AEFVRRSIGIEMLGDARGRRFAPILGVIFIGVLGMNLTGVVPGINIAASSVMAVPVVFAVLAYVTFIAAGIREQGVGPFFKSQLFPPGLPWPIYFLITPIEFFSNFVVRPATLAIRLLCNMISGHLLLALTFFGTSAMLASAGGMKGLAVLMVGTSLVVTLVEIFIAILQAYIFAVLT</sequence>
<evidence type="ECO:0000256" key="11">
    <source>
        <dbReference type="SAM" id="Phobius"/>
    </source>
</evidence>
<dbReference type="OrthoDB" id="9809130at2"/>
<dbReference type="PANTHER" id="PTHR11410">
    <property type="entry name" value="ATP SYNTHASE SUBUNIT A"/>
    <property type="match status" value="1"/>
</dbReference>
<feature type="transmembrane region" description="Helical" evidence="11">
    <location>
        <begin position="21"/>
        <end position="40"/>
    </location>
</feature>
<dbReference type="GO" id="GO:0045259">
    <property type="term" value="C:proton-transporting ATP synthase complex"/>
    <property type="evidence" value="ECO:0007669"/>
    <property type="project" value="UniProtKB-KW"/>
</dbReference>
<evidence type="ECO:0000256" key="4">
    <source>
        <dbReference type="ARBA" id="ARBA00022547"/>
    </source>
</evidence>
<organism evidence="12 13">
    <name type="scientific">Tsukamurella conjunctivitidis</name>
    <dbReference type="NCBI Taxonomy" id="2592068"/>
    <lineage>
        <taxon>Bacteria</taxon>
        <taxon>Bacillati</taxon>
        <taxon>Actinomycetota</taxon>
        <taxon>Actinomycetes</taxon>
        <taxon>Mycobacteriales</taxon>
        <taxon>Tsukamurellaceae</taxon>
        <taxon>Tsukamurella</taxon>
    </lineage>
</organism>
<keyword evidence="4" id="KW-0138">CF(0)</keyword>
<dbReference type="InterPro" id="IPR035908">
    <property type="entry name" value="F0_ATP_A_sf"/>
</dbReference>
<dbReference type="CDD" id="cd00310">
    <property type="entry name" value="ATP-synt_Fo_a_6"/>
    <property type="match status" value="1"/>
</dbReference>
<comment type="similarity">
    <text evidence="2">Belongs to the ATPase A chain family.</text>
</comment>
<evidence type="ECO:0000256" key="2">
    <source>
        <dbReference type="ARBA" id="ARBA00006810"/>
    </source>
</evidence>
<evidence type="ECO:0000313" key="13">
    <source>
        <dbReference type="Proteomes" id="UP000319375"/>
    </source>
</evidence>
<evidence type="ECO:0000313" key="12">
    <source>
        <dbReference type="EMBL" id="TWS20350.1"/>
    </source>
</evidence>
<evidence type="ECO:0000256" key="10">
    <source>
        <dbReference type="ARBA" id="ARBA00023310"/>
    </source>
</evidence>
<keyword evidence="13" id="KW-1185">Reference proteome</keyword>
<keyword evidence="5 11" id="KW-0812">Transmembrane</keyword>
<keyword evidence="6" id="KW-0375">Hydrogen ion transport</keyword>
<keyword evidence="8" id="KW-0406">Ion transport</keyword>
<dbReference type="GO" id="GO:0046933">
    <property type="term" value="F:proton-transporting ATP synthase activity, rotational mechanism"/>
    <property type="evidence" value="ECO:0007669"/>
    <property type="project" value="TreeGrafter"/>
</dbReference>
<evidence type="ECO:0000256" key="8">
    <source>
        <dbReference type="ARBA" id="ARBA00023065"/>
    </source>
</evidence>
<keyword evidence="7 11" id="KW-1133">Transmembrane helix</keyword>
<accession>A0A5C5RBQ2</accession>
<dbReference type="Pfam" id="PF00119">
    <property type="entry name" value="ATP-synt_A"/>
    <property type="match status" value="1"/>
</dbReference>
<evidence type="ECO:0000256" key="6">
    <source>
        <dbReference type="ARBA" id="ARBA00022781"/>
    </source>
</evidence>
<evidence type="ECO:0000256" key="3">
    <source>
        <dbReference type="ARBA" id="ARBA00022448"/>
    </source>
</evidence>
<proteinExistence type="inferred from homology"/>
<gene>
    <name evidence="12" type="ORF">FK530_25345</name>
</gene>
<dbReference type="Gene3D" id="1.20.120.220">
    <property type="entry name" value="ATP synthase, F0 complex, subunit A"/>
    <property type="match status" value="1"/>
</dbReference>
<dbReference type="RefSeq" id="WP_146489525.1">
    <property type="nucleotide sequence ID" value="NZ_VIGX01000268.1"/>
</dbReference>
<feature type="transmembrane region" description="Helical" evidence="11">
    <location>
        <begin position="91"/>
        <end position="108"/>
    </location>
</feature>
<dbReference type="SUPFAM" id="SSF81336">
    <property type="entry name" value="F1F0 ATP synthase subunit A"/>
    <property type="match status" value="1"/>
</dbReference>
<feature type="transmembrane region" description="Helical" evidence="11">
    <location>
        <begin position="147"/>
        <end position="175"/>
    </location>
</feature>
<keyword evidence="3" id="KW-0813">Transport</keyword>
<keyword evidence="9 11" id="KW-0472">Membrane</keyword>
<reference evidence="12 13" key="1">
    <citation type="submission" date="2019-06" db="EMBL/GenBank/DDBJ databases">
        <title>Tsukamurella conjunctivitidis sp. nov., Tsukamurella assacharolytica sp. nov. and Tsukamurella sputae sp. nov. isolated from patients with conjunctivitis, bacteraemia (lymphoma) and respiratory infection (sputum) in Hong Kong.</title>
        <authorList>
            <person name="Teng J.L.L."/>
            <person name="Lee H.H."/>
            <person name="Fong J.Y.H."/>
            <person name="Fok K.M.N."/>
            <person name="Lau S.K.P."/>
            <person name="Woo P.C.Y."/>
        </authorList>
    </citation>
    <scope>NUCLEOTIDE SEQUENCE [LARGE SCALE GENOMIC DNA]</scope>
    <source>
        <strain evidence="12 13">HKU72</strain>
    </source>
</reference>
<evidence type="ECO:0000256" key="7">
    <source>
        <dbReference type="ARBA" id="ARBA00022989"/>
    </source>
</evidence>
<feature type="non-terminal residue" evidence="12">
    <location>
        <position position="178"/>
    </location>
</feature>
<comment type="caution">
    <text evidence="12">The sequence shown here is derived from an EMBL/GenBank/DDBJ whole genome shotgun (WGS) entry which is preliminary data.</text>
</comment>
<dbReference type="PANTHER" id="PTHR11410:SF0">
    <property type="entry name" value="ATP SYNTHASE SUBUNIT A"/>
    <property type="match status" value="1"/>
</dbReference>
<feature type="transmembrane region" description="Helical" evidence="11">
    <location>
        <begin position="114"/>
        <end position="135"/>
    </location>
</feature>
<dbReference type="Proteomes" id="UP000319375">
    <property type="component" value="Unassembled WGS sequence"/>
</dbReference>
<keyword evidence="10" id="KW-0066">ATP synthesis</keyword>
<evidence type="ECO:0000256" key="5">
    <source>
        <dbReference type="ARBA" id="ARBA00022692"/>
    </source>
</evidence>
<evidence type="ECO:0000256" key="1">
    <source>
        <dbReference type="ARBA" id="ARBA00004141"/>
    </source>
</evidence>
<dbReference type="InterPro" id="IPR045083">
    <property type="entry name" value="ATP_synth_F0_asu_bact/mt"/>
</dbReference>
<evidence type="ECO:0000256" key="9">
    <source>
        <dbReference type="ARBA" id="ARBA00023136"/>
    </source>
</evidence>
<name>A0A5C5RBQ2_9ACTN</name>
<dbReference type="PRINTS" id="PR00123">
    <property type="entry name" value="ATPASEA"/>
</dbReference>
<dbReference type="EMBL" id="VIGX01000268">
    <property type="protein sequence ID" value="TWS20350.1"/>
    <property type="molecule type" value="Genomic_DNA"/>
</dbReference>
<dbReference type="AlphaFoldDB" id="A0A5C5RBQ2"/>
<feature type="non-terminal residue" evidence="12">
    <location>
        <position position="1"/>
    </location>
</feature>
<comment type="subcellular location">
    <subcellularLocation>
        <location evidence="1">Membrane</location>
        <topology evidence="1">Multi-pass membrane protein</topology>
    </subcellularLocation>
</comment>